<dbReference type="FunFam" id="3.30.30.30:FF:000001">
    <property type="entry name" value="heat shock 70 kDa protein-like"/>
    <property type="match status" value="1"/>
</dbReference>
<feature type="region of interest" description="Disordered" evidence="5">
    <location>
        <begin position="86"/>
        <end position="172"/>
    </location>
</feature>
<dbReference type="GO" id="GO:0005737">
    <property type="term" value="C:cytoplasm"/>
    <property type="evidence" value="ECO:0000318"/>
    <property type="project" value="GO_Central"/>
</dbReference>
<dbReference type="InterPro" id="IPR043129">
    <property type="entry name" value="ATPase_NBD"/>
</dbReference>
<evidence type="ECO:0000313" key="7">
    <source>
        <dbReference type="EnsemblPlants" id="PNT72610"/>
    </source>
</evidence>
<dbReference type="InterPro" id="IPR018181">
    <property type="entry name" value="Heat_shock_70_CS"/>
</dbReference>
<proteinExistence type="inferred from homology"/>
<dbReference type="Proteomes" id="UP000008810">
    <property type="component" value="Chromosome 2"/>
</dbReference>
<dbReference type="EnsemblPlants" id="PNT72610">
    <property type="protein sequence ID" value="PNT72610"/>
    <property type="gene ID" value="BRADI_2g46937v3"/>
</dbReference>
<dbReference type="InterPro" id="IPR012438">
    <property type="entry name" value="DUF1639"/>
</dbReference>
<dbReference type="PROSITE" id="PS01036">
    <property type="entry name" value="HSP70_3"/>
    <property type="match status" value="1"/>
</dbReference>
<dbReference type="GO" id="GO:0042026">
    <property type="term" value="P:protein refolding"/>
    <property type="evidence" value="ECO:0000318"/>
    <property type="project" value="GO_Central"/>
</dbReference>
<dbReference type="InterPro" id="IPR029047">
    <property type="entry name" value="HSP70_peptide-bd_sf"/>
</dbReference>
<keyword evidence="3" id="KW-0067">ATP-binding</keyword>
<dbReference type="InterPro" id="IPR013126">
    <property type="entry name" value="Hsp_70_fam"/>
</dbReference>
<dbReference type="AlphaFoldDB" id="A0A2K2DEB6"/>
<dbReference type="PANTHER" id="PTHR19375">
    <property type="entry name" value="HEAT SHOCK PROTEIN 70KDA"/>
    <property type="match status" value="1"/>
</dbReference>
<dbReference type="Gene3D" id="3.30.420.40">
    <property type="match status" value="2"/>
</dbReference>
<comment type="similarity">
    <text evidence="1">Belongs to the heat shock protein 70 family.</text>
</comment>
<dbReference type="OrthoDB" id="3789372at2759"/>
<reference evidence="6 7" key="1">
    <citation type="journal article" date="2010" name="Nature">
        <title>Genome sequencing and analysis of the model grass Brachypodium distachyon.</title>
        <authorList>
            <consortium name="International Brachypodium Initiative"/>
        </authorList>
    </citation>
    <scope>NUCLEOTIDE SEQUENCE [LARGE SCALE GENOMIC DNA]</scope>
    <source>
        <strain evidence="6">Bd21</strain>
        <strain evidence="7">cv. Bd21</strain>
    </source>
</reference>
<feature type="compositionally biased region" description="Low complexity" evidence="5">
    <location>
        <begin position="1"/>
        <end position="15"/>
    </location>
</feature>
<reference evidence="7" key="3">
    <citation type="submission" date="2018-08" db="UniProtKB">
        <authorList>
            <consortium name="EnsemblPlants"/>
        </authorList>
    </citation>
    <scope>IDENTIFICATION</scope>
    <source>
        <strain evidence="7">cv. Bd21</strain>
    </source>
</reference>
<dbReference type="SUPFAM" id="SSF100920">
    <property type="entry name" value="Heat shock protein 70kD (HSP70), peptide-binding domain"/>
    <property type="match status" value="1"/>
</dbReference>
<feature type="compositionally biased region" description="Low complexity" evidence="5">
    <location>
        <begin position="124"/>
        <end position="137"/>
    </location>
</feature>
<name>A0A2K2DEB6_BRADI</name>
<dbReference type="STRING" id="15368.A0A2K2DEB6"/>
<organism evidence="6">
    <name type="scientific">Brachypodium distachyon</name>
    <name type="common">Purple false brome</name>
    <name type="synonym">Trachynia distachya</name>
    <dbReference type="NCBI Taxonomy" id="15368"/>
    <lineage>
        <taxon>Eukaryota</taxon>
        <taxon>Viridiplantae</taxon>
        <taxon>Streptophyta</taxon>
        <taxon>Embryophyta</taxon>
        <taxon>Tracheophyta</taxon>
        <taxon>Spermatophyta</taxon>
        <taxon>Magnoliopsida</taxon>
        <taxon>Liliopsida</taxon>
        <taxon>Poales</taxon>
        <taxon>Poaceae</taxon>
        <taxon>BOP clade</taxon>
        <taxon>Pooideae</taxon>
        <taxon>Stipodae</taxon>
        <taxon>Brachypodieae</taxon>
        <taxon>Brachypodium</taxon>
    </lineage>
</organism>
<gene>
    <name evidence="7" type="primary">LOC100836549</name>
    <name evidence="6" type="ORF">BRADI_2g46937v3</name>
</gene>
<feature type="coiled-coil region" evidence="4">
    <location>
        <begin position="835"/>
        <end position="862"/>
    </location>
</feature>
<dbReference type="GO" id="GO:0031072">
    <property type="term" value="F:heat shock protein binding"/>
    <property type="evidence" value="ECO:0000318"/>
    <property type="project" value="GO_Central"/>
</dbReference>
<dbReference type="FunFam" id="3.90.640.10:FF:000002">
    <property type="entry name" value="Heat shock 70 kDa"/>
    <property type="match status" value="1"/>
</dbReference>
<evidence type="ECO:0000313" key="8">
    <source>
        <dbReference type="Proteomes" id="UP000008810"/>
    </source>
</evidence>
<evidence type="ECO:0000313" key="6">
    <source>
        <dbReference type="EMBL" id="PNT72610.1"/>
    </source>
</evidence>
<evidence type="ECO:0000256" key="3">
    <source>
        <dbReference type="ARBA" id="ARBA00022840"/>
    </source>
</evidence>
<dbReference type="Gene3D" id="3.30.30.30">
    <property type="match status" value="1"/>
</dbReference>
<feature type="region of interest" description="Disordered" evidence="5">
    <location>
        <begin position="1"/>
        <end position="70"/>
    </location>
</feature>
<keyword evidence="2" id="KW-0547">Nucleotide-binding</keyword>
<dbReference type="ExpressionAtlas" id="A0A2K2DEB6">
    <property type="expression patterns" value="baseline and differential"/>
</dbReference>
<dbReference type="GO" id="GO:0044183">
    <property type="term" value="F:protein folding chaperone"/>
    <property type="evidence" value="ECO:0000318"/>
    <property type="project" value="GO_Central"/>
</dbReference>
<protein>
    <submittedName>
        <fullName evidence="6 7">Uncharacterized protein</fullName>
    </submittedName>
</protein>
<dbReference type="SUPFAM" id="SSF53067">
    <property type="entry name" value="Actin-like ATPase domain"/>
    <property type="match status" value="2"/>
</dbReference>
<evidence type="ECO:0000256" key="4">
    <source>
        <dbReference type="SAM" id="Coils"/>
    </source>
</evidence>
<dbReference type="GO" id="GO:0016887">
    <property type="term" value="F:ATP hydrolysis activity"/>
    <property type="evidence" value="ECO:0000318"/>
    <property type="project" value="GO_Central"/>
</dbReference>
<dbReference type="Gramene" id="PNT72610">
    <property type="protein sequence ID" value="PNT72610"/>
    <property type="gene ID" value="BRADI_2g46937v3"/>
</dbReference>
<sequence length="891" mass="96545">MAAAADPRAKTPATPSSHHLKPWVPPPRGSRVPSLLPAVSGASRDRRRSSTSSSHRRGGDASAADEEPYDAGLEDLRAKLMGHLHDAADRLRLPQAHKSHRSPAPAEPKPPLPPPPPPPPAPPQDAAAAVVAAASMPWTLRERKRRPSARGSAAAAAAQATTTAAAGTARDDGERAPFALALEAEEIEEDIYALTGARPRRRPRKRSRIVQRQLDLRKPEAQIDYPPFRLTSPHRPLLVALAARSAFPLDRWQVHPSLQLPPAVLRMTGTGDQQEGGTIAIGIDLGTSWSCVGVYRHRHGRVEIIINEQGSRTTPSCVAFSDTESLLVGEAALNQAARNPTNTVSGAKRLPGRRFSDASVRSDMNLWPFKVVAGRGDKPMIAASHRRRQKLLAGEEIAAMLLVKIKRDAESYLGGTVTNAVVTVPVSFDVLQRRATKDAFAVAGLDVLGVVHEPVAAAVAYYGLFHESGTETKNVVVFDLGGGHTSAALLTISAGKIAVEATAGDAHLGGEDFDGRMVEHFVEQLKTEYGKEDVGRSARALVRLRAACEQAKRTLSSSTWAPIEIDCLLEGVDFRTTITRDQFEDLNTDLFCRCMEPVKKCLSDAKLDRSNVHDVVLVGGSTRIPCLRRMLRDLFDGKELLRKDINPEEAVARGAAILAAAVVSRVPDSDLLDLILSDTTPRSLGVEAAGGAMAVIIPKNSTIPIRREQIIALHSQEPTSVVIPVFEGENPIARENSLLGELKLSAVHRGTQRGGSERQVSVCFDIDADGVMTVNARDRATKNANQMKFMDKGQLSKQEIERMAEEAAEYMAQDAENRDRVNAKNLLEECLYVKRRKIEAERKKANDALSGLEQMIQQVDNDQVSSAKKFREDLEVLMVEGSTVAGKLGDA</sequence>
<reference evidence="6" key="2">
    <citation type="submission" date="2017-06" db="EMBL/GenBank/DDBJ databases">
        <title>WGS assembly of Brachypodium distachyon.</title>
        <authorList>
            <consortium name="The International Brachypodium Initiative"/>
            <person name="Lucas S."/>
            <person name="Harmon-Smith M."/>
            <person name="Lail K."/>
            <person name="Tice H."/>
            <person name="Grimwood J."/>
            <person name="Bruce D."/>
            <person name="Barry K."/>
            <person name="Shu S."/>
            <person name="Lindquist E."/>
            <person name="Wang M."/>
            <person name="Pitluck S."/>
            <person name="Vogel J.P."/>
            <person name="Garvin D.F."/>
            <person name="Mockler T.C."/>
            <person name="Schmutz J."/>
            <person name="Rokhsar D."/>
            <person name="Bevan M.W."/>
        </authorList>
    </citation>
    <scope>NUCLEOTIDE SEQUENCE</scope>
    <source>
        <strain evidence="6">Bd21</strain>
    </source>
</reference>
<keyword evidence="8" id="KW-1185">Reference proteome</keyword>
<keyword evidence="4" id="KW-0175">Coiled coil</keyword>
<evidence type="ECO:0000256" key="2">
    <source>
        <dbReference type="ARBA" id="ARBA00022741"/>
    </source>
</evidence>
<dbReference type="Pfam" id="PF00012">
    <property type="entry name" value="HSP70"/>
    <property type="match status" value="1"/>
</dbReference>
<dbReference type="EMBL" id="CM000881">
    <property type="protein sequence ID" value="PNT72610.1"/>
    <property type="molecule type" value="Genomic_DNA"/>
</dbReference>
<evidence type="ECO:0000256" key="5">
    <source>
        <dbReference type="SAM" id="MobiDB-lite"/>
    </source>
</evidence>
<dbReference type="Gene3D" id="3.90.640.10">
    <property type="entry name" value="Actin, Chain A, domain 4"/>
    <property type="match status" value="1"/>
</dbReference>
<dbReference type="Pfam" id="PF07797">
    <property type="entry name" value="DUF1639"/>
    <property type="match status" value="1"/>
</dbReference>
<feature type="compositionally biased region" description="Low complexity" evidence="5">
    <location>
        <begin position="149"/>
        <end position="168"/>
    </location>
</feature>
<dbReference type="FunFam" id="2.60.34.10:FF:000012">
    <property type="entry name" value="Heat shock 70 kDa protein"/>
    <property type="match status" value="1"/>
</dbReference>
<evidence type="ECO:0000256" key="1">
    <source>
        <dbReference type="ARBA" id="ARBA00007381"/>
    </source>
</evidence>
<dbReference type="GO" id="GO:0140662">
    <property type="term" value="F:ATP-dependent protein folding chaperone"/>
    <property type="evidence" value="ECO:0007669"/>
    <property type="project" value="InterPro"/>
</dbReference>
<dbReference type="PROSITE" id="PS00297">
    <property type="entry name" value="HSP70_1"/>
    <property type="match status" value="1"/>
</dbReference>
<dbReference type="Gene3D" id="2.60.34.10">
    <property type="entry name" value="Substrate Binding Domain Of DNAk, Chain A, domain 1"/>
    <property type="match status" value="1"/>
</dbReference>
<dbReference type="GO" id="GO:0005524">
    <property type="term" value="F:ATP binding"/>
    <property type="evidence" value="ECO:0007669"/>
    <property type="project" value="UniProtKB-KW"/>
</dbReference>
<feature type="compositionally biased region" description="Pro residues" evidence="5">
    <location>
        <begin position="105"/>
        <end position="123"/>
    </location>
</feature>
<accession>A0A2K2DEB6</accession>
<dbReference type="PRINTS" id="PR00301">
    <property type="entry name" value="HEATSHOCK70"/>
</dbReference>